<dbReference type="OrthoDB" id="9812094at2"/>
<dbReference type="PANTHER" id="PTHR39087">
    <property type="entry name" value="UPF0104 MEMBRANE PROTEIN MJ1595"/>
    <property type="match status" value="1"/>
</dbReference>
<dbReference type="RefSeq" id="WP_068960144.1">
    <property type="nucleotide sequence ID" value="NZ_CAORJY010000002.1"/>
</dbReference>
<dbReference type="PANTHER" id="PTHR39087:SF2">
    <property type="entry name" value="UPF0104 MEMBRANE PROTEIN MJ1595"/>
    <property type="match status" value="1"/>
</dbReference>
<dbReference type="GeneID" id="65535783"/>
<name>A0A1B1S7J2_9BACT</name>
<keyword evidence="4 6" id="KW-1133">Transmembrane helix</keyword>
<dbReference type="AlphaFoldDB" id="A0A1B1S7J2"/>
<evidence type="ECO:0000256" key="4">
    <source>
        <dbReference type="ARBA" id="ARBA00022989"/>
    </source>
</evidence>
<organism evidence="7 8">
    <name type="scientific">Muribaculum intestinale</name>
    <dbReference type="NCBI Taxonomy" id="1796646"/>
    <lineage>
        <taxon>Bacteria</taxon>
        <taxon>Pseudomonadati</taxon>
        <taxon>Bacteroidota</taxon>
        <taxon>Bacteroidia</taxon>
        <taxon>Bacteroidales</taxon>
        <taxon>Muribaculaceae</taxon>
        <taxon>Muribaculum</taxon>
    </lineage>
</organism>
<reference evidence="8" key="1">
    <citation type="submission" date="2016-04" db="EMBL/GenBank/DDBJ databases">
        <title>Complete Genome Sequences of Twelve Strains of a Stable Defined Moderately Diverse Mouse Microbiota 2 (sDMDMm2).</title>
        <authorList>
            <person name="Uchimura Y."/>
            <person name="Wyss M."/>
            <person name="Brugiroux S."/>
            <person name="Limenitakis J.P."/>
            <person name="Stecher B."/>
            <person name="McCoy K.D."/>
            <person name="Macpherson A.J."/>
        </authorList>
    </citation>
    <scope>NUCLEOTIDE SEQUENCE [LARGE SCALE GENOMIC DNA]</scope>
    <source>
        <strain evidence="8">YL27</strain>
    </source>
</reference>
<evidence type="ECO:0000256" key="6">
    <source>
        <dbReference type="SAM" id="Phobius"/>
    </source>
</evidence>
<evidence type="ECO:0000256" key="5">
    <source>
        <dbReference type="ARBA" id="ARBA00023136"/>
    </source>
</evidence>
<dbReference type="KEGG" id="pary:A4V02_02860"/>
<accession>A0A1B1S7J2</accession>
<dbReference type="Proteomes" id="UP000186351">
    <property type="component" value="Chromosome"/>
</dbReference>
<feature type="transmembrane region" description="Helical" evidence="6">
    <location>
        <begin position="20"/>
        <end position="42"/>
    </location>
</feature>
<dbReference type="STRING" id="1796646.A4V02_02860"/>
<evidence type="ECO:0008006" key="9">
    <source>
        <dbReference type="Google" id="ProtNLM"/>
    </source>
</evidence>
<evidence type="ECO:0000256" key="1">
    <source>
        <dbReference type="ARBA" id="ARBA00004651"/>
    </source>
</evidence>
<keyword evidence="5 6" id="KW-0472">Membrane</keyword>
<feature type="transmembrane region" description="Helical" evidence="6">
    <location>
        <begin position="323"/>
        <end position="346"/>
    </location>
</feature>
<proteinExistence type="predicted"/>
<keyword evidence="2" id="KW-1003">Cell membrane</keyword>
<feature type="transmembrane region" description="Helical" evidence="6">
    <location>
        <begin position="62"/>
        <end position="83"/>
    </location>
</feature>
<evidence type="ECO:0000256" key="3">
    <source>
        <dbReference type="ARBA" id="ARBA00022692"/>
    </source>
</evidence>
<dbReference type="EMBL" id="CP015402">
    <property type="protein sequence ID" value="ANU62764.1"/>
    <property type="molecule type" value="Genomic_DNA"/>
</dbReference>
<dbReference type="GO" id="GO:0005886">
    <property type="term" value="C:plasma membrane"/>
    <property type="evidence" value="ECO:0007669"/>
    <property type="project" value="UniProtKB-SubCell"/>
</dbReference>
<keyword evidence="3 6" id="KW-0812">Transmembrane</keyword>
<accession>A0A1Z2XE61</accession>
<protein>
    <recommendedName>
        <fullName evidence="9">Flippase-like domain-containing protein</fullName>
    </recommendedName>
</protein>
<feature type="transmembrane region" description="Helical" evidence="6">
    <location>
        <begin position="95"/>
        <end position="115"/>
    </location>
</feature>
<sequence>MVPPSDNPASIPRRRDIKAIAGRILKVVVPLGISAALVVWLFHKVDLDRVEEIMSDGVDYRFIIAMMLVTMFSHMIRGLRWGIQLRAAGIPRMPVVAEYVSIFGAYAMNLVFPYLGEAWRCVYVSRRQRCKLSTVVGTDLGDRASDGIVIAMLIALTLFVARPQLTRFLDRYPMGEALHRYATDGSLWICLCAVALLAAVVVWLFRRSKAVKSMERSVARIWSGFAVLFHMKGIWLYLLLTVGIWTCYFMETYLCFYAFPFTRALVDEPGSCWGLVPGLVVFVFGSCSMIVPSNGGLGPWNIAVMFALTLFGISSGDGAAYSIVCWSFQAGMLVALGIFSALYIMIERRAGRNNVPGSGGLQEKS</sequence>
<feature type="transmembrane region" description="Helical" evidence="6">
    <location>
        <begin position="186"/>
        <end position="205"/>
    </location>
</feature>
<feature type="transmembrane region" description="Helical" evidence="6">
    <location>
        <begin position="147"/>
        <end position="165"/>
    </location>
</feature>
<evidence type="ECO:0000313" key="8">
    <source>
        <dbReference type="Proteomes" id="UP000186351"/>
    </source>
</evidence>
<feature type="transmembrane region" description="Helical" evidence="6">
    <location>
        <begin position="297"/>
        <end position="316"/>
    </location>
</feature>
<dbReference type="Pfam" id="PF03706">
    <property type="entry name" value="LPG_synthase_TM"/>
    <property type="match status" value="1"/>
</dbReference>
<gene>
    <name evidence="7" type="ORF">A4V02_02860</name>
</gene>
<comment type="subcellular location">
    <subcellularLocation>
        <location evidence="1">Cell membrane</location>
        <topology evidence="1">Multi-pass membrane protein</topology>
    </subcellularLocation>
</comment>
<evidence type="ECO:0000256" key="2">
    <source>
        <dbReference type="ARBA" id="ARBA00022475"/>
    </source>
</evidence>
<keyword evidence="8" id="KW-1185">Reference proteome</keyword>
<dbReference type="InterPro" id="IPR022791">
    <property type="entry name" value="L-PG_synthase/AglD"/>
</dbReference>
<feature type="transmembrane region" description="Helical" evidence="6">
    <location>
        <begin position="271"/>
        <end position="291"/>
    </location>
</feature>
<feature type="transmembrane region" description="Helical" evidence="6">
    <location>
        <begin position="234"/>
        <end position="259"/>
    </location>
</feature>
<evidence type="ECO:0000313" key="7">
    <source>
        <dbReference type="EMBL" id="ANU62764.1"/>
    </source>
</evidence>